<protein>
    <submittedName>
        <fullName evidence="1">Uncharacterized protein</fullName>
    </submittedName>
</protein>
<comment type="caution">
    <text evidence="1">The sequence shown here is derived from an EMBL/GenBank/DDBJ whole genome shotgun (WGS) entry which is preliminary data.</text>
</comment>
<accession>A0A409WR99</accession>
<reference evidence="1 2" key="1">
    <citation type="journal article" date="2018" name="Evol. Lett.">
        <title>Horizontal gene cluster transfer increased hallucinogenic mushroom diversity.</title>
        <authorList>
            <person name="Reynolds H.T."/>
            <person name="Vijayakumar V."/>
            <person name="Gluck-Thaler E."/>
            <person name="Korotkin H.B."/>
            <person name="Matheny P.B."/>
            <person name="Slot J.C."/>
        </authorList>
    </citation>
    <scope>NUCLEOTIDE SEQUENCE [LARGE SCALE GENOMIC DNA]</scope>
    <source>
        <strain evidence="1 2">2631</strain>
    </source>
</reference>
<sequence length="151" mass="16508">MGLIFAERRKGLMDLARAQMKSSVGFCIAHVIEMEVTTLGPRGLPLRENMTAIGQWAPLVDAAFAMIASIIQWNVSETFRGKDIEKASRIPDSNTLRKTAQKVSTPALKTPTGVFDTTVYFEEGYLWGSGADALPDMEHEGVSSGLFGRDI</sequence>
<organism evidence="1 2">
    <name type="scientific">Psilocybe cyanescens</name>
    <dbReference type="NCBI Taxonomy" id="93625"/>
    <lineage>
        <taxon>Eukaryota</taxon>
        <taxon>Fungi</taxon>
        <taxon>Dikarya</taxon>
        <taxon>Basidiomycota</taxon>
        <taxon>Agaricomycotina</taxon>
        <taxon>Agaricomycetes</taxon>
        <taxon>Agaricomycetidae</taxon>
        <taxon>Agaricales</taxon>
        <taxon>Agaricineae</taxon>
        <taxon>Strophariaceae</taxon>
        <taxon>Psilocybe</taxon>
    </lineage>
</organism>
<name>A0A409WR99_PSICY</name>
<evidence type="ECO:0000313" key="2">
    <source>
        <dbReference type="Proteomes" id="UP000283269"/>
    </source>
</evidence>
<dbReference type="AlphaFoldDB" id="A0A409WR99"/>
<dbReference type="EMBL" id="NHYD01003290">
    <property type="protein sequence ID" value="PPQ81017.1"/>
    <property type="molecule type" value="Genomic_DNA"/>
</dbReference>
<proteinExistence type="predicted"/>
<dbReference type="OrthoDB" id="3021074at2759"/>
<evidence type="ECO:0000313" key="1">
    <source>
        <dbReference type="EMBL" id="PPQ81017.1"/>
    </source>
</evidence>
<dbReference type="InParanoid" id="A0A409WR99"/>
<dbReference type="STRING" id="93625.A0A409WR99"/>
<gene>
    <name evidence="1" type="ORF">CVT25_014525</name>
</gene>
<keyword evidence="2" id="KW-1185">Reference proteome</keyword>
<dbReference type="Proteomes" id="UP000283269">
    <property type="component" value="Unassembled WGS sequence"/>
</dbReference>